<dbReference type="InterPro" id="IPR036291">
    <property type="entry name" value="NAD(P)-bd_dom_sf"/>
</dbReference>
<evidence type="ECO:0000259" key="2">
    <source>
        <dbReference type="Pfam" id="PF03435"/>
    </source>
</evidence>
<name>A0AA46TFC3_9ACTN</name>
<organism evidence="3 4">
    <name type="scientific">Solicola gregarius</name>
    <dbReference type="NCBI Taxonomy" id="2908642"/>
    <lineage>
        <taxon>Bacteria</taxon>
        <taxon>Bacillati</taxon>
        <taxon>Actinomycetota</taxon>
        <taxon>Actinomycetes</taxon>
        <taxon>Propionibacteriales</taxon>
        <taxon>Nocardioidaceae</taxon>
        <taxon>Solicola</taxon>
    </lineage>
</organism>
<gene>
    <name evidence="3" type="ORF">L0C25_17355</name>
</gene>
<dbReference type="GO" id="GO:0009247">
    <property type="term" value="P:glycolipid biosynthetic process"/>
    <property type="evidence" value="ECO:0007669"/>
    <property type="project" value="TreeGrafter"/>
</dbReference>
<evidence type="ECO:0000313" key="4">
    <source>
        <dbReference type="Proteomes" id="UP001164390"/>
    </source>
</evidence>
<dbReference type="AlphaFoldDB" id="A0AA46TFC3"/>
<protein>
    <submittedName>
        <fullName evidence="3">Saccharopine dehydrogenase NADP-binding domain-containing protein</fullName>
    </submittedName>
</protein>
<dbReference type="InterPro" id="IPR051276">
    <property type="entry name" value="Saccharopine_DH-like_oxidrdct"/>
</dbReference>
<evidence type="ECO:0000313" key="3">
    <source>
        <dbReference type="EMBL" id="UYM04291.1"/>
    </source>
</evidence>
<keyword evidence="4" id="KW-1185">Reference proteome</keyword>
<dbReference type="Proteomes" id="UP001164390">
    <property type="component" value="Chromosome"/>
</dbReference>
<accession>A0AA46TFC3</accession>
<dbReference type="PANTHER" id="PTHR12286:SF5">
    <property type="entry name" value="SACCHAROPINE DEHYDROGENASE-LIKE OXIDOREDUCTASE"/>
    <property type="match status" value="1"/>
</dbReference>
<dbReference type="Gene3D" id="3.40.50.720">
    <property type="entry name" value="NAD(P)-binding Rossmann-like Domain"/>
    <property type="match status" value="1"/>
</dbReference>
<dbReference type="SUPFAM" id="SSF51735">
    <property type="entry name" value="NAD(P)-binding Rossmann-fold domains"/>
    <property type="match status" value="1"/>
</dbReference>
<sequence>MPYDVTLLGATGFAGGLTAKYLAAHAPDDIRWAIAGRNPGALESLQSELAKVGSAPDVVPVDISDAASVRSAAEQTRVLATTVGPYVEHGEPVVAACAEAGTTYCDLTGESEFVDRMWLRYDALARRTGARLVHACGYDSVPHDLGVLYTVSQLPDDVPITVRGYVTASAGFSGGTYHSAIRGMSRVRRSAGLGDERRKREARPADRRVRALPSRPARGPGGRGWALPMPTIDPAIVRRSARALDAYGPDFRYGQYALFKRLAMAAGTTAGLGGLLVASQVPPLRDALLRFKQPGDGPSEEQRSRSWFRIQFVAEADGVSIETQVSGGDPGYDETARILGESALCLALDDLPERSGQLTTAVAMGEHLLRRLDFAETLDPAR</sequence>
<evidence type="ECO:0000256" key="1">
    <source>
        <dbReference type="SAM" id="MobiDB-lite"/>
    </source>
</evidence>
<dbReference type="EMBL" id="CP094970">
    <property type="protein sequence ID" value="UYM04291.1"/>
    <property type="molecule type" value="Genomic_DNA"/>
</dbReference>
<dbReference type="KEGG" id="sgrg:L0C25_17355"/>
<reference evidence="3" key="1">
    <citation type="submission" date="2022-01" db="EMBL/GenBank/DDBJ databases">
        <title>Nocardioidaceae gen. sp. A5X3R13.</title>
        <authorList>
            <person name="Lopez Marin M.A."/>
            <person name="Uhlik O."/>
        </authorList>
    </citation>
    <scope>NUCLEOTIDE SEQUENCE</scope>
    <source>
        <strain evidence="3">A5X3R13</strain>
    </source>
</reference>
<dbReference type="GO" id="GO:0005886">
    <property type="term" value="C:plasma membrane"/>
    <property type="evidence" value="ECO:0007669"/>
    <property type="project" value="TreeGrafter"/>
</dbReference>
<feature type="region of interest" description="Disordered" evidence="1">
    <location>
        <begin position="188"/>
        <end position="225"/>
    </location>
</feature>
<feature type="domain" description="Saccharopine dehydrogenase NADP binding" evidence="2">
    <location>
        <begin position="5"/>
        <end position="109"/>
    </location>
</feature>
<proteinExistence type="predicted"/>
<dbReference type="InterPro" id="IPR005097">
    <property type="entry name" value="Sacchrp_dh_NADP-bd"/>
</dbReference>
<dbReference type="Pfam" id="PF03435">
    <property type="entry name" value="Sacchrp_dh_NADP"/>
    <property type="match status" value="1"/>
</dbReference>
<dbReference type="PANTHER" id="PTHR12286">
    <property type="entry name" value="SACCHAROPINE DEHYDROGENASE-LIKE OXIDOREDUCTASE"/>
    <property type="match status" value="1"/>
</dbReference>
<dbReference type="RefSeq" id="WP_271632964.1">
    <property type="nucleotide sequence ID" value="NZ_CP094970.1"/>
</dbReference>
<feature type="compositionally biased region" description="Basic and acidic residues" evidence="1">
    <location>
        <begin position="194"/>
        <end position="209"/>
    </location>
</feature>